<evidence type="ECO:0000313" key="2">
    <source>
        <dbReference type="Proteomes" id="UP000193623"/>
    </source>
</evidence>
<dbReference type="EMBL" id="FWFT01000005">
    <property type="protein sequence ID" value="SLN54767.1"/>
    <property type="molecule type" value="Genomic_DNA"/>
</dbReference>
<accession>A0A1Y5T326</accession>
<name>A0A1Y5T326_9RHOB</name>
<dbReference type="CDD" id="cd07812">
    <property type="entry name" value="SRPBCC"/>
    <property type="match status" value="1"/>
</dbReference>
<gene>
    <name evidence="1" type="ORF">PSJ8397_02869</name>
</gene>
<dbReference type="AlphaFoldDB" id="A0A1Y5T326"/>
<dbReference type="Proteomes" id="UP000193623">
    <property type="component" value="Unassembled WGS sequence"/>
</dbReference>
<dbReference type="Gene3D" id="3.30.530.20">
    <property type="match status" value="1"/>
</dbReference>
<protein>
    <recommendedName>
        <fullName evidence="3">Polyketide cyclase / dehydrase and lipid transport</fullName>
    </recommendedName>
</protein>
<organism evidence="1 2">
    <name type="scientific">Pseudooctadecabacter jejudonensis</name>
    <dbReference type="NCBI Taxonomy" id="1391910"/>
    <lineage>
        <taxon>Bacteria</taxon>
        <taxon>Pseudomonadati</taxon>
        <taxon>Pseudomonadota</taxon>
        <taxon>Alphaproteobacteria</taxon>
        <taxon>Rhodobacterales</taxon>
        <taxon>Paracoccaceae</taxon>
        <taxon>Pseudooctadecabacter</taxon>
    </lineage>
</organism>
<dbReference type="SUPFAM" id="SSF55961">
    <property type="entry name" value="Bet v1-like"/>
    <property type="match status" value="1"/>
</dbReference>
<keyword evidence="2" id="KW-1185">Reference proteome</keyword>
<sequence>MDIQAREDIEAPIEFVYDQLTDFASFERSVMRRGADVQRLADGAANGLGAKWRVKFMMRGVERKIAAEVTKAEKPNLIGVSVTSKNVDAEIQLELVPLSPARTRLNVSFDAVAKTIPAKLFFQSLRFARQKTNNRFKGAVGNFAEDIEKRYRA</sequence>
<dbReference type="RefSeq" id="WP_085865261.1">
    <property type="nucleotide sequence ID" value="NZ_FWFT01000005.1"/>
</dbReference>
<dbReference type="InterPro" id="IPR023393">
    <property type="entry name" value="START-like_dom_sf"/>
</dbReference>
<evidence type="ECO:0008006" key="3">
    <source>
        <dbReference type="Google" id="ProtNLM"/>
    </source>
</evidence>
<evidence type="ECO:0000313" key="1">
    <source>
        <dbReference type="EMBL" id="SLN54767.1"/>
    </source>
</evidence>
<dbReference type="OrthoDB" id="7860307at2"/>
<proteinExistence type="predicted"/>
<reference evidence="1 2" key="1">
    <citation type="submission" date="2017-03" db="EMBL/GenBank/DDBJ databases">
        <authorList>
            <person name="Afonso C.L."/>
            <person name="Miller P.J."/>
            <person name="Scott M.A."/>
            <person name="Spackman E."/>
            <person name="Goraichik I."/>
            <person name="Dimitrov K.M."/>
            <person name="Suarez D.L."/>
            <person name="Swayne D.E."/>
        </authorList>
    </citation>
    <scope>NUCLEOTIDE SEQUENCE [LARGE SCALE GENOMIC DNA]</scope>
    <source>
        <strain evidence="1 2">CECT 8397</strain>
    </source>
</reference>